<evidence type="ECO:0000256" key="6">
    <source>
        <dbReference type="ARBA" id="ARBA00022989"/>
    </source>
</evidence>
<feature type="transmembrane region" description="Helical" evidence="8">
    <location>
        <begin position="145"/>
        <end position="165"/>
    </location>
</feature>
<gene>
    <name evidence="10" type="primary">fucP</name>
    <name evidence="10" type="ORF">GJJ64_06980</name>
</gene>
<dbReference type="PANTHER" id="PTHR43702:SF11">
    <property type="entry name" value="L-FUCOSE-PROTON SYMPORTER"/>
    <property type="match status" value="1"/>
</dbReference>
<dbReference type="Pfam" id="PF07690">
    <property type="entry name" value="MFS_1"/>
    <property type="match status" value="1"/>
</dbReference>
<feature type="transmembrane region" description="Helical" evidence="8">
    <location>
        <begin position="74"/>
        <end position="93"/>
    </location>
</feature>
<dbReference type="PANTHER" id="PTHR43702">
    <property type="entry name" value="L-FUCOSE-PROTON SYMPORTER"/>
    <property type="match status" value="1"/>
</dbReference>
<evidence type="ECO:0000256" key="7">
    <source>
        <dbReference type="ARBA" id="ARBA00023136"/>
    </source>
</evidence>
<dbReference type="InterPro" id="IPR005964">
    <property type="entry name" value="Glc/Gal_transptr_bac"/>
</dbReference>
<dbReference type="GO" id="GO:1904659">
    <property type="term" value="P:D-glucose transmembrane transport"/>
    <property type="evidence" value="ECO:0007669"/>
    <property type="project" value="InterPro"/>
</dbReference>
<feature type="transmembrane region" description="Helical" evidence="8">
    <location>
        <begin position="272"/>
        <end position="293"/>
    </location>
</feature>
<dbReference type="GO" id="GO:0015535">
    <property type="term" value="F:fucose:proton symporter activity"/>
    <property type="evidence" value="ECO:0007669"/>
    <property type="project" value="InterPro"/>
</dbReference>
<dbReference type="NCBIfam" id="TIGR01272">
    <property type="entry name" value="gluP"/>
    <property type="match status" value="1"/>
</dbReference>
<evidence type="ECO:0000256" key="2">
    <source>
        <dbReference type="ARBA" id="ARBA00004429"/>
    </source>
</evidence>
<dbReference type="InterPro" id="IPR050375">
    <property type="entry name" value="MFS_TsgA-like"/>
</dbReference>
<comment type="caution">
    <text evidence="10">The sequence shown here is derived from an EMBL/GenBank/DDBJ whole genome shotgun (WGS) entry which is preliminary data.</text>
</comment>
<feature type="transmembrane region" description="Helical" evidence="8">
    <location>
        <begin position="46"/>
        <end position="67"/>
    </location>
</feature>
<reference evidence="10 11" key="1">
    <citation type="submission" date="2019-11" db="EMBL/GenBank/DDBJ databases">
        <authorList>
            <person name="Cheng Q."/>
            <person name="Yang Z."/>
        </authorList>
    </citation>
    <scope>NUCLEOTIDE SEQUENCE [LARGE SCALE GENOMIC DNA]</scope>
    <source>
        <strain evidence="10 11">HX-22-1</strain>
    </source>
</reference>
<sequence>MTNRKYLVPFILITSLFFLWGFAHNLNPILIPHLKKACELTDLESALIDSAFYIGYFIMAIPSGILMRRFGYKSGIVFGLLLFALGAFLFWPAAELRNFSFFLLALFIIASGLTFLETAANPYITVLGEPETATIRLNFSQSFNGLAATLAPFLGGIFILSGVHLSDEQKGSMSLIEKEEFLKQEASSVQMPYLLIGILVLLVAIIIWRVKLPEIKVDSHQKLMSKSSIWKNKNLVFGVIAQFFYVGAQVCVSSFFIRFIGEAAGVAEKDAAMYLSVALLVFMIGRFVGTFLMKYISPRVLLAIYSIANVILLIMAINFGNMLSIYALIGVEFFMSIMFPTIFSLSLDGLGEEKKIGSSLLVMAIAGGAFFPLIMGKISDMVNIQIAYIVPLFCFLIVFLFAIQSKVKFNE</sequence>
<feature type="transmembrane region" description="Helical" evidence="8">
    <location>
        <begin position="7"/>
        <end position="26"/>
    </location>
</feature>
<protein>
    <submittedName>
        <fullName evidence="10">L-fucose:H+ symporter permease</fullName>
    </submittedName>
</protein>
<dbReference type="SUPFAM" id="SSF103473">
    <property type="entry name" value="MFS general substrate transporter"/>
    <property type="match status" value="1"/>
</dbReference>
<dbReference type="PROSITE" id="PS50850">
    <property type="entry name" value="MFS"/>
    <property type="match status" value="1"/>
</dbReference>
<dbReference type="Gene3D" id="1.20.1250.20">
    <property type="entry name" value="MFS general substrate transporter like domains"/>
    <property type="match status" value="2"/>
</dbReference>
<proteinExistence type="inferred from homology"/>
<evidence type="ECO:0000256" key="1">
    <source>
        <dbReference type="ARBA" id="ARBA00003321"/>
    </source>
</evidence>
<dbReference type="AlphaFoldDB" id="A0A7K0FM73"/>
<keyword evidence="5 8" id="KW-0812">Transmembrane</keyword>
<evidence type="ECO:0000259" key="9">
    <source>
        <dbReference type="PROSITE" id="PS50850"/>
    </source>
</evidence>
<evidence type="ECO:0000313" key="11">
    <source>
        <dbReference type="Proteomes" id="UP000462931"/>
    </source>
</evidence>
<feature type="transmembrane region" description="Helical" evidence="8">
    <location>
        <begin position="191"/>
        <end position="210"/>
    </location>
</feature>
<feature type="transmembrane region" description="Helical" evidence="8">
    <location>
        <begin position="359"/>
        <end position="378"/>
    </location>
</feature>
<dbReference type="NCBIfam" id="TIGR00885">
    <property type="entry name" value="fucP"/>
    <property type="match status" value="1"/>
</dbReference>
<dbReference type="GO" id="GO:0005354">
    <property type="term" value="F:galactose transmembrane transporter activity"/>
    <property type="evidence" value="ECO:0007669"/>
    <property type="project" value="InterPro"/>
</dbReference>
<keyword evidence="4" id="KW-1003">Cell membrane</keyword>
<accession>A0A7K0FM73</accession>
<keyword evidence="11" id="KW-1185">Reference proteome</keyword>
<name>A0A7K0FM73_9SPHI</name>
<evidence type="ECO:0000256" key="3">
    <source>
        <dbReference type="ARBA" id="ARBA00009120"/>
    </source>
</evidence>
<feature type="transmembrane region" description="Helical" evidence="8">
    <location>
        <begin position="384"/>
        <end position="403"/>
    </location>
</feature>
<dbReference type="EMBL" id="WKJI01000002">
    <property type="protein sequence ID" value="MRX46922.1"/>
    <property type="molecule type" value="Genomic_DNA"/>
</dbReference>
<dbReference type="InterPro" id="IPR020846">
    <property type="entry name" value="MFS_dom"/>
</dbReference>
<organism evidence="10 11">
    <name type="scientific">Pedobacter puniceum</name>
    <dbReference type="NCBI Taxonomy" id="2666136"/>
    <lineage>
        <taxon>Bacteria</taxon>
        <taxon>Pseudomonadati</taxon>
        <taxon>Bacteroidota</taxon>
        <taxon>Sphingobacteriia</taxon>
        <taxon>Sphingobacteriales</taxon>
        <taxon>Sphingobacteriaceae</taxon>
        <taxon>Pedobacter</taxon>
    </lineage>
</organism>
<feature type="transmembrane region" description="Helical" evidence="8">
    <location>
        <begin position="235"/>
        <end position="260"/>
    </location>
</feature>
<dbReference type="InterPro" id="IPR011701">
    <property type="entry name" value="MFS"/>
</dbReference>
<feature type="transmembrane region" description="Helical" evidence="8">
    <location>
        <begin position="300"/>
        <end position="319"/>
    </location>
</feature>
<dbReference type="GO" id="GO:0055056">
    <property type="term" value="F:D-glucose transmembrane transporter activity"/>
    <property type="evidence" value="ECO:0007669"/>
    <property type="project" value="InterPro"/>
</dbReference>
<evidence type="ECO:0000256" key="4">
    <source>
        <dbReference type="ARBA" id="ARBA00022475"/>
    </source>
</evidence>
<evidence type="ECO:0000256" key="8">
    <source>
        <dbReference type="SAM" id="Phobius"/>
    </source>
</evidence>
<dbReference type="GO" id="GO:0005886">
    <property type="term" value="C:plasma membrane"/>
    <property type="evidence" value="ECO:0007669"/>
    <property type="project" value="UniProtKB-SubCell"/>
</dbReference>
<comment type="function">
    <text evidence="1">Intake of glucose and galactose.</text>
</comment>
<comment type="similarity">
    <text evidence="3">Belongs to the major facilitator superfamily. FHS transporter (TC 2.A.1.7) family.</text>
</comment>
<feature type="transmembrane region" description="Helical" evidence="8">
    <location>
        <begin position="325"/>
        <end position="347"/>
    </location>
</feature>
<evidence type="ECO:0000256" key="5">
    <source>
        <dbReference type="ARBA" id="ARBA00022692"/>
    </source>
</evidence>
<keyword evidence="6 8" id="KW-1133">Transmembrane helix</keyword>
<keyword evidence="7 8" id="KW-0472">Membrane</keyword>
<feature type="transmembrane region" description="Helical" evidence="8">
    <location>
        <begin position="99"/>
        <end position="124"/>
    </location>
</feature>
<evidence type="ECO:0000313" key="10">
    <source>
        <dbReference type="EMBL" id="MRX46922.1"/>
    </source>
</evidence>
<dbReference type="CDD" id="cd17394">
    <property type="entry name" value="MFS_FucP_like"/>
    <property type="match status" value="1"/>
</dbReference>
<feature type="domain" description="Major facilitator superfamily (MFS) profile" evidence="9">
    <location>
        <begin position="9"/>
        <end position="406"/>
    </location>
</feature>
<comment type="subcellular location">
    <subcellularLocation>
        <location evidence="2">Cell inner membrane</location>
        <topology evidence="2">Multi-pass membrane protein</topology>
    </subcellularLocation>
</comment>
<dbReference type="InterPro" id="IPR005275">
    <property type="entry name" value="Lfuc_symporter_FucP"/>
</dbReference>
<dbReference type="InterPro" id="IPR036259">
    <property type="entry name" value="MFS_trans_sf"/>
</dbReference>
<dbReference type="Proteomes" id="UP000462931">
    <property type="component" value="Unassembled WGS sequence"/>
</dbReference>